<protein>
    <submittedName>
        <fullName evidence="6">LysR family transcriptional regulator</fullName>
    </submittedName>
</protein>
<dbReference type="InterPro" id="IPR058163">
    <property type="entry name" value="LysR-type_TF_proteobact-type"/>
</dbReference>
<dbReference type="RefSeq" id="WP_181055833.1">
    <property type="nucleotide sequence ID" value="NZ_JACDTY010000001.1"/>
</dbReference>
<dbReference type="Pfam" id="PF00126">
    <property type="entry name" value="HTH_1"/>
    <property type="match status" value="1"/>
</dbReference>
<dbReference type="PANTHER" id="PTHR30537:SF79">
    <property type="entry name" value="TRANSCRIPTIONAL REGULATOR-RELATED"/>
    <property type="match status" value="1"/>
</dbReference>
<dbReference type="AlphaFoldDB" id="A0A838AX63"/>
<dbReference type="Gene3D" id="3.40.190.10">
    <property type="entry name" value="Periplasmic binding protein-like II"/>
    <property type="match status" value="2"/>
</dbReference>
<feature type="domain" description="HTH lysR-type" evidence="5">
    <location>
        <begin position="9"/>
        <end position="66"/>
    </location>
</feature>
<dbReference type="EMBL" id="JACDTY010000001">
    <property type="protein sequence ID" value="MBA1139118.1"/>
    <property type="molecule type" value="Genomic_DNA"/>
</dbReference>
<comment type="caution">
    <text evidence="6">The sequence shown here is derived from an EMBL/GenBank/DDBJ whole genome shotgun (WGS) entry which is preliminary data.</text>
</comment>
<dbReference type="InterPro" id="IPR000847">
    <property type="entry name" value="LysR_HTH_N"/>
</dbReference>
<name>A0A838AX63_9HYPH</name>
<dbReference type="PRINTS" id="PR00039">
    <property type="entry name" value="HTHLYSR"/>
</dbReference>
<keyword evidence="2" id="KW-0805">Transcription regulation</keyword>
<dbReference type="SUPFAM" id="SSF46785">
    <property type="entry name" value="Winged helix' DNA-binding domain"/>
    <property type="match status" value="1"/>
</dbReference>
<gene>
    <name evidence="6" type="ORF">H0241_02430</name>
</gene>
<dbReference type="Pfam" id="PF03466">
    <property type="entry name" value="LysR_substrate"/>
    <property type="match status" value="1"/>
</dbReference>
<dbReference type="Gene3D" id="1.10.10.10">
    <property type="entry name" value="Winged helix-like DNA-binding domain superfamily/Winged helix DNA-binding domain"/>
    <property type="match status" value="1"/>
</dbReference>
<comment type="similarity">
    <text evidence="1">Belongs to the LysR transcriptional regulatory family.</text>
</comment>
<keyword evidence="3" id="KW-0238">DNA-binding</keyword>
<evidence type="ECO:0000259" key="5">
    <source>
        <dbReference type="PROSITE" id="PS50931"/>
    </source>
</evidence>
<evidence type="ECO:0000256" key="2">
    <source>
        <dbReference type="ARBA" id="ARBA00023015"/>
    </source>
</evidence>
<dbReference type="InterPro" id="IPR005119">
    <property type="entry name" value="LysR_subst-bd"/>
</dbReference>
<evidence type="ECO:0000256" key="4">
    <source>
        <dbReference type="ARBA" id="ARBA00023163"/>
    </source>
</evidence>
<dbReference type="PANTHER" id="PTHR30537">
    <property type="entry name" value="HTH-TYPE TRANSCRIPTIONAL REGULATOR"/>
    <property type="match status" value="1"/>
</dbReference>
<proteinExistence type="inferred from homology"/>
<dbReference type="GO" id="GO:0043565">
    <property type="term" value="F:sequence-specific DNA binding"/>
    <property type="evidence" value="ECO:0007669"/>
    <property type="project" value="TreeGrafter"/>
</dbReference>
<accession>A0A838AX63</accession>
<keyword evidence="7" id="KW-1185">Reference proteome</keyword>
<sequence>MAQTILPLPPLDWLRSFEAAARLSNFTAAAAELGLTQAAVSQHIRSLEERLKHALFIRLARGVELTPEAAAYLPHLQSAFAVIGNSTRELFEPRTIQSVTIRSPISFAVLMIAPVLPEMATSLPHVQLQIETIHTPADYGERSGMLDIRFGTGSFAGRQADRLTRETLTPMAAPSLARMPDWTELPKLTVVGAREMWGEWFAAARMKPTIGPAHKFDSFVAALEAARHGAGMVLGSRPLADAALRDGSLVTLSEFALSGGAGHYLTAPSGAHLSRAEDDVRQWLATVFGQRMADRRSI</sequence>
<dbReference type="GO" id="GO:0006351">
    <property type="term" value="P:DNA-templated transcription"/>
    <property type="evidence" value="ECO:0007669"/>
    <property type="project" value="TreeGrafter"/>
</dbReference>
<evidence type="ECO:0000313" key="7">
    <source>
        <dbReference type="Proteomes" id="UP000558284"/>
    </source>
</evidence>
<reference evidence="6 7" key="1">
    <citation type="submission" date="2020-07" db="EMBL/GenBank/DDBJ databases">
        <title>Definition of the novel symbiovar canariense within Mesorhizobium novociceri, a new species of genus Mesorhizobium nodulating Cicer canariense in the Caldera de Taburiente National Park (La Palma, Canary Islands).</title>
        <authorList>
            <person name="Leon-Barrios M."/>
            <person name="Perez-Yepez J."/>
            <person name="Flores-Felix J.D."/>
            <person name="Ramirez-Baena M.H."/>
            <person name="Pulido-Suarez L."/>
            <person name="Igual J.M."/>
            <person name="Velazquez E."/>
            <person name="Peix A."/>
        </authorList>
    </citation>
    <scope>NUCLEOTIDE SEQUENCE [LARGE SCALE GENOMIC DNA]</scope>
    <source>
        <strain evidence="6 7">CCANP35</strain>
    </source>
</reference>
<dbReference type="InterPro" id="IPR036390">
    <property type="entry name" value="WH_DNA-bd_sf"/>
</dbReference>
<evidence type="ECO:0000256" key="3">
    <source>
        <dbReference type="ARBA" id="ARBA00023125"/>
    </source>
</evidence>
<evidence type="ECO:0000256" key="1">
    <source>
        <dbReference type="ARBA" id="ARBA00009437"/>
    </source>
</evidence>
<keyword evidence="4" id="KW-0804">Transcription</keyword>
<evidence type="ECO:0000313" key="6">
    <source>
        <dbReference type="EMBL" id="MBA1139118.1"/>
    </source>
</evidence>
<dbReference type="GO" id="GO:0003700">
    <property type="term" value="F:DNA-binding transcription factor activity"/>
    <property type="evidence" value="ECO:0007669"/>
    <property type="project" value="InterPro"/>
</dbReference>
<dbReference type="InterPro" id="IPR036388">
    <property type="entry name" value="WH-like_DNA-bd_sf"/>
</dbReference>
<dbReference type="SUPFAM" id="SSF53850">
    <property type="entry name" value="Periplasmic binding protein-like II"/>
    <property type="match status" value="1"/>
</dbReference>
<dbReference type="Proteomes" id="UP000558284">
    <property type="component" value="Unassembled WGS sequence"/>
</dbReference>
<dbReference type="PROSITE" id="PS50931">
    <property type="entry name" value="HTH_LYSR"/>
    <property type="match status" value="1"/>
</dbReference>
<organism evidence="6 7">
    <name type="scientific">Mesorhizobium neociceri</name>
    <dbReference type="NCBI Taxonomy" id="1307853"/>
    <lineage>
        <taxon>Bacteria</taxon>
        <taxon>Pseudomonadati</taxon>
        <taxon>Pseudomonadota</taxon>
        <taxon>Alphaproteobacteria</taxon>
        <taxon>Hyphomicrobiales</taxon>
        <taxon>Phyllobacteriaceae</taxon>
        <taxon>Mesorhizobium</taxon>
    </lineage>
</organism>